<dbReference type="GeneID" id="29080566"/>
<dbReference type="RefSeq" id="YP_009289455.1">
    <property type="nucleotide sequence ID" value="NC_031095.1"/>
</dbReference>
<sequence length="70" mass="8433">MQHLSEKQLRNLTVEQLDELRREIGHGISHLQEEIRQHSSKSDYTRKRKLEKYLKEVKAVLQHKRNTGQK</sequence>
<reference evidence="1 2" key="1">
    <citation type="submission" date="2015-04" db="EMBL/GenBank/DDBJ databases">
        <title>Complete Genome Sequence of K. oxytoca Bacteriophage PKO111.</title>
        <authorList>
            <person name="Lee J.-H."/>
            <person name="Park E.-A."/>
            <person name="Lee D.-H."/>
        </authorList>
    </citation>
    <scope>NUCLEOTIDE SEQUENCE [LARGE SCALE GENOMIC DNA]</scope>
</reference>
<proteinExistence type="predicted"/>
<dbReference type="EMBL" id="KR269720">
    <property type="protein sequence ID" value="AKJ73089.1"/>
    <property type="molecule type" value="Genomic_DNA"/>
</dbReference>
<organism evidence="1 2">
    <name type="scientific">Klebsiella phage PKO111</name>
    <dbReference type="NCBI Taxonomy" id="1654928"/>
    <lineage>
        <taxon>Viruses</taxon>
        <taxon>Duplodnaviria</taxon>
        <taxon>Heunggongvirae</taxon>
        <taxon>Uroviricota</taxon>
        <taxon>Caudoviricetes</taxon>
        <taxon>Pantevenvirales</taxon>
        <taxon>Straboviridae</taxon>
        <taxon>Tevenvirinae</taxon>
        <taxon>Jiaodavirus</taxon>
        <taxon>Jiaodavirus pko111</taxon>
    </lineage>
</organism>
<dbReference type="Proteomes" id="UP000202948">
    <property type="component" value="Segment"/>
</dbReference>
<keyword evidence="2" id="KW-1185">Reference proteome</keyword>
<name>A0A161BYU0_9CAUD</name>
<protein>
    <submittedName>
        <fullName evidence="1">Uncharacterized protein</fullName>
    </submittedName>
</protein>
<gene>
    <name evidence="1" type="ORF">PKO111_054</name>
</gene>
<dbReference type="KEGG" id="vg:29080566"/>
<accession>A0A161BYU0</accession>
<evidence type="ECO:0000313" key="2">
    <source>
        <dbReference type="Proteomes" id="UP000202948"/>
    </source>
</evidence>
<evidence type="ECO:0000313" key="1">
    <source>
        <dbReference type="EMBL" id="AKJ73089.1"/>
    </source>
</evidence>